<evidence type="ECO:0000313" key="1">
    <source>
        <dbReference type="EMBL" id="MBG6135906.1"/>
    </source>
</evidence>
<dbReference type="Pfam" id="PF14106">
    <property type="entry name" value="DUF4279"/>
    <property type="match status" value="1"/>
</dbReference>
<protein>
    <recommendedName>
        <fullName evidence="3">DUF4279 domain-containing protein</fullName>
    </recommendedName>
</protein>
<reference evidence="1" key="1">
    <citation type="submission" date="2020-11" db="EMBL/GenBank/DDBJ databases">
        <title>Sequencing the genomes of 1000 actinobacteria strains.</title>
        <authorList>
            <person name="Klenk H.-P."/>
        </authorList>
    </citation>
    <scope>NUCLEOTIDE SEQUENCE</scope>
    <source>
        <strain evidence="1">DSM 45356</strain>
    </source>
</reference>
<comment type="caution">
    <text evidence="1">The sequence shown here is derived from an EMBL/GenBank/DDBJ whole genome shotgun (WGS) entry which is preliminary data.</text>
</comment>
<dbReference type="InterPro" id="IPR025459">
    <property type="entry name" value="DUF4279"/>
</dbReference>
<accession>A0A8J7KJV5</accession>
<dbReference type="Proteomes" id="UP000622552">
    <property type="component" value="Unassembled WGS sequence"/>
</dbReference>
<dbReference type="AlphaFoldDB" id="A0A8J7KJV5"/>
<dbReference type="RefSeq" id="WP_197002959.1">
    <property type="nucleotide sequence ID" value="NZ_BONS01000001.1"/>
</dbReference>
<evidence type="ECO:0008006" key="3">
    <source>
        <dbReference type="Google" id="ProtNLM"/>
    </source>
</evidence>
<dbReference type="EMBL" id="JADOUF010000001">
    <property type="protein sequence ID" value="MBG6135906.1"/>
    <property type="molecule type" value="Genomic_DNA"/>
</dbReference>
<keyword evidence="2" id="KW-1185">Reference proteome</keyword>
<sequence length="149" mass="16514">MIISQYVYFSIASEQVSAQEIGARLGLSPDEHTVRGSRSALPMVPKAHSWKVVCRESGLCVDEQVERLVERLEQYAVPIGALADELAASEGGRSATLQVVRYLNSGADPEYRVLGWHLDARVLDFLRVTRAELDVDEYGHECPADPEDD</sequence>
<gene>
    <name evidence="1" type="ORF">IW245_002100</name>
</gene>
<evidence type="ECO:0000313" key="2">
    <source>
        <dbReference type="Proteomes" id="UP000622552"/>
    </source>
</evidence>
<name>A0A8J7KJV5_9ACTN</name>
<proteinExistence type="predicted"/>
<organism evidence="1 2">
    <name type="scientific">Longispora fulva</name>
    <dbReference type="NCBI Taxonomy" id="619741"/>
    <lineage>
        <taxon>Bacteria</taxon>
        <taxon>Bacillati</taxon>
        <taxon>Actinomycetota</taxon>
        <taxon>Actinomycetes</taxon>
        <taxon>Micromonosporales</taxon>
        <taxon>Micromonosporaceae</taxon>
        <taxon>Longispora</taxon>
    </lineage>
</organism>